<accession>A0A2N1M3X3</accession>
<name>A0A2N1M3X3_9GLOM</name>
<evidence type="ECO:0000313" key="3">
    <source>
        <dbReference type="Proteomes" id="UP000233469"/>
    </source>
</evidence>
<reference evidence="2 3" key="1">
    <citation type="submission" date="2016-04" db="EMBL/GenBank/DDBJ databases">
        <title>Genome analyses suggest a sexual origin of heterokaryosis in a supposedly ancient asexual fungus.</title>
        <authorList>
            <person name="Ropars J."/>
            <person name="Sedzielewska K."/>
            <person name="Noel J."/>
            <person name="Charron P."/>
            <person name="Farinelli L."/>
            <person name="Marton T."/>
            <person name="Kruger M."/>
            <person name="Pelin A."/>
            <person name="Brachmann A."/>
            <person name="Corradi N."/>
        </authorList>
    </citation>
    <scope>NUCLEOTIDE SEQUENCE [LARGE SCALE GENOMIC DNA]</scope>
    <source>
        <strain evidence="2 3">C2</strain>
    </source>
</reference>
<reference evidence="2 3" key="2">
    <citation type="submission" date="2017-10" db="EMBL/GenBank/DDBJ databases">
        <title>Extensive intraspecific genome diversity in a model arbuscular mycorrhizal fungus.</title>
        <authorList>
            <person name="Chen E.C.H."/>
            <person name="Morin E."/>
            <person name="Baudet D."/>
            <person name="Noel J."/>
            <person name="Ndikumana S."/>
            <person name="Charron P."/>
            <person name="St-Onge C."/>
            <person name="Giorgi J."/>
            <person name="Grigoriev I.V."/>
            <person name="Roux C."/>
            <person name="Martin F.M."/>
            <person name="Corradi N."/>
        </authorList>
    </citation>
    <scope>NUCLEOTIDE SEQUENCE [LARGE SCALE GENOMIC DNA]</scope>
    <source>
        <strain evidence="2 3">C2</strain>
    </source>
</reference>
<organism evidence="2 3">
    <name type="scientific">Rhizophagus irregularis</name>
    <dbReference type="NCBI Taxonomy" id="588596"/>
    <lineage>
        <taxon>Eukaryota</taxon>
        <taxon>Fungi</taxon>
        <taxon>Fungi incertae sedis</taxon>
        <taxon>Mucoromycota</taxon>
        <taxon>Glomeromycotina</taxon>
        <taxon>Glomeromycetes</taxon>
        <taxon>Glomerales</taxon>
        <taxon>Glomeraceae</taxon>
        <taxon>Rhizophagus</taxon>
    </lineage>
</organism>
<sequence length="404" mass="46832">MSFHRPHPRQRRTCEEHKAELEEENYHLHSELQTEVDLNCQNESRINQLERDYSRCEQEIQNLNREIERLENTSEEEMWLEESEEQVDRLRCRIRAISSRKNTPERGNSPDLYNPNINLEMATITEVVNAIDGFLDNTADRVIMSDQIKRATGQIRQKEQNLHQDLVHEQRRRYDAEAERDNKIIRRQNAGGVEQLVIADLYQLQTNARNQVNRMLDNITGKRIHIGILLQEKFALQLLYQRNAHHLQRSKEDIGQILALQNNPPNQINMAGIPQPFFDWGDDIPDFLAKLRLYLQNQGVDPADNAGGLPTGREVAIGYLRRCMRGKTLEWFDDEITSKANWELTNLLDNTGQANLVAVNGRTAVQIGNQALNEAFGQSGTAIIKLKAIEGPWNEDWYSRRSSY</sequence>
<dbReference type="EMBL" id="LLXL01005812">
    <property type="protein sequence ID" value="PKK56328.1"/>
    <property type="molecule type" value="Genomic_DNA"/>
</dbReference>
<dbReference type="VEuPathDB" id="FungiDB:RhiirFUN_022071"/>
<dbReference type="AlphaFoldDB" id="A0A2N1M3X3"/>
<dbReference type="SUPFAM" id="SSF161270">
    <property type="entry name" value="PspA lactotransferrin-binding region"/>
    <property type="match status" value="1"/>
</dbReference>
<dbReference type="Proteomes" id="UP000233469">
    <property type="component" value="Unassembled WGS sequence"/>
</dbReference>
<keyword evidence="1" id="KW-0175">Coiled coil</keyword>
<feature type="coiled-coil region" evidence="1">
    <location>
        <begin position="46"/>
        <end position="100"/>
    </location>
</feature>
<dbReference type="VEuPathDB" id="FungiDB:RhiirA1_480409"/>
<gene>
    <name evidence="2" type="ORF">RhiirC2_800259</name>
</gene>
<protein>
    <submittedName>
        <fullName evidence="2">Uncharacterized protein</fullName>
    </submittedName>
</protein>
<proteinExistence type="predicted"/>
<dbReference type="VEuPathDB" id="FungiDB:FUN_013401"/>
<comment type="caution">
    <text evidence="2">The sequence shown here is derived from an EMBL/GenBank/DDBJ whole genome shotgun (WGS) entry which is preliminary data.</text>
</comment>
<evidence type="ECO:0000256" key="1">
    <source>
        <dbReference type="SAM" id="Coils"/>
    </source>
</evidence>
<evidence type="ECO:0000313" key="2">
    <source>
        <dbReference type="EMBL" id="PKK56328.1"/>
    </source>
</evidence>